<dbReference type="Proteomes" id="UP001049176">
    <property type="component" value="Chromosome 1"/>
</dbReference>
<dbReference type="RefSeq" id="XP_043016652.1">
    <property type="nucleotide sequence ID" value="XM_043147938.1"/>
</dbReference>
<comment type="caution">
    <text evidence="1">The sequence shown here is derived from an EMBL/GenBank/DDBJ whole genome shotgun (WGS) entry which is preliminary data.</text>
</comment>
<dbReference type="AlphaFoldDB" id="A0A9P8AFZ1"/>
<reference evidence="1" key="1">
    <citation type="journal article" date="2021" name="Genome Biol. Evol.">
        <title>The assembled and annotated genome of the fairy-ring fungus Marasmius oreades.</title>
        <authorList>
            <person name="Hiltunen M."/>
            <person name="Ament-Velasquez S.L."/>
            <person name="Johannesson H."/>
        </authorList>
    </citation>
    <scope>NUCLEOTIDE SEQUENCE</scope>
    <source>
        <strain evidence="1">03SP1</strain>
    </source>
</reference>
<keyword evidence="2" id="KW-1185">Reference proteome</keyword>
<evidence type="ECO:0000313" key="1">
    <source>
        <dbReference type="EMBL" id="KAG7100182.1"/>
    </source>
</evidence>
<dbReference type="EMBL" id="CM032181">
    <property type="protein sequence ID" value="KAG7100182.1"/>
    <property type="molecule type" value="Genomic_DNA"/>
</dbReference>
<proteinExistence type="predicted"/>
<evidence type="ECO:0000313" key="2">
    <source>
        <dbReference type="Proteomes" id="UP001049176"/>
    </source>
</evidence>
<dbReference type="GeneID" id="66071035"/>
<gene>
    <name evidence="1" type="ORF">E1B28_001959</name>
</gene>
<dbReference type="KEGG" id="more:E1B28_001959"/>
<protein>
    <submittedName>
        <fullName evidence="1">Uncharacterized protein</fullName>
    </submittedName>
</protein>
<sequence length="172" mass="19180">MANSPISSYLESHPILSTLTLLREEKDDVFGTIADLALKIFDYRSIARIHSLVVTSCETAYAANFYTQHISQTGQGYEPEGTSLADKLARLTETLDDILLLSSRIASRGRLSATIIGYIGFWELNEIKRLQDVLKVMIIHDFWPEVGFRTFIAAKTCFGALLGPEGTGYTKR</sequence>
<name>A0A9P8AFZ1_9AGAR</name>
<dbReference type="OrthoDB" id="3074173at2759"/>
<accession>A0A9P8AFZ1</accession>
<organism evidence="1 2">
    <name type="scientific">Marasmius oreades</name>
    <name type="common">fairy-ring Marasmius</name>
    <dbReference type="NCBI Taxonomy" id="181124"/>
    <lineage>
        <taxon>Eukaryota</taxon>
        <taxon>Fungi</taxon>
        <taxon>Dikarya</taxon>
        <taxon>Basidiomycota</taxon>
        <taxon>Agaricomycotina</taxon>
        <taxon>Agaricomycetes</taxon>
        <taxon>Agaricomycetidae</taxon>
        <taxon>Agaricales</taxon>
        <taxon>Marasmiineae</taxon>
        <taxon>Marasmiaceae</taxon>
        <taxon>Marasmius</taxon>
    </lineage>
</organism>